<dbReference type="GO" id="GO:0005886">
    <property type="term" value="C:plasma membrane"/>
    <property type="evidence" value="ECO:0007669"/>
    <property type="project" value="UniProtKB-SubCell"/>
</dbReference>
<dbReference type="AlphaFoldDB" id="A0A3B0ZK70"/>
<evidence type="ECO:0000256" key="5">
    <source>
        <dbReference type="ARBA" id="ARBA00022737"/>
    </source>
</evidence>
<protein>
    <submittedName>
        <fullName evidence="12">Membrane protein YfjD</fullName>
    </submittedName>
</protein>
<dbReference type="InterPro" id="IPR005170">
    <property type="entry name" value="Transptr-assoc_dom"/>
</dbReference>
<evidence type="ECO:0000256" key="4">
    <source>
        <dbReference type="ARBA" id="ARBA00022692"/>
    </source>
</evidence>
<dbReference type="InterPro" id="IPR044751">
    <property type="entry name" value="Ion_transp-like_CBS"/>
</dbReference>
<feature type="transmembrane region" description="Helical" evidence="9">
    <location>
        <begin position="6"/>
        <end position="33"/>
    </location>
</feature>
<dbReference type="Pfam" id="PF03471">
    <property type="entry name" value="CorC_HlyC"/>
    <property type="match status" value="1"/>
</dbReference>
<dbReference type="SMART" id="SM01091">
    <property type="entry name" value="CorC_HlyC"/>
    <property type="match status" value="1"/>
</dbReference>
<name>A0A3B0ZK70_9ZZZZ</name>
<sequence length="424" mass="47474">MNDIPLATLFITIFILILFSAFFSSTETAMMSINRYRLRHRAKMKHPGALRVQTLLDRPDRLIGLILLGNNFVNILASAIATMIALRLLGEGGIAISTAILTIVILIFAEVTPKTLAAMYPERFAYPASYIYIPLLKTFYPIVWLISIITNGLFKLMGIRKGEGALQQLSRDELRTVVNEAGALIPQRHQQMLVGILDLEKATVEDIMVPRSEIVGIDLEDNWNTILSQLSTSQHTRLPIYNNDIDGVVGMIHMRNILHHYTSGDLNADTLIQLASKPFFVPQGTSLNNQLLNFQKNKHRTGLVVDEYGDILGLVTLEDILEEIVGEFTTDVSVTSPDVHKQSDDSYLVTGTANIREINRTMKWHLPTEGPKTINGLVLEHLESIPVPGTSLLIENYPFEIVQTAENAVKMVRILPRLSSEHFR</sequence>
<evidence type="ECO:0000256" key="1">
    <source>
        <dbReference type="ARBA" id="ARBA00004651"/>
    </source>
</evidence>
<evidence type="ECO:0000256" key="3">
    <source>
        <dbReference type="ARBA" id="ARBA00022475"/>
    </source>
</evidence>
<gene>
    <name evidence="12" type="ORF">MNBD_GAMMA16-1285</name>
</gene>
<evidence type="ECO:0000259" key="10">
    <source>
        <dbReference type="PROSITE" id="PS51371"/>
    </source>
</evidence>
<keyword evidence="8 9" id="KW-0472">Membrane</keyword>
<evidence type="ECO:0000256" key="8">
    <source>
        <dbReference type="ARBA" id="ARBA00023136"/>
    </source>
</evidence>
<dbReference type="PANTHER" id="PTHR22777">
    <property type="entry name" value="HEMOLYSIN-RELATED"/>
    <property type="match status" value="1"/>
</dbReference>
<keyword evidence="4 9" id="KW-0812">Transmembrane</keyword>
<feature type="domain" description="CBS" evidence="10">
    <location>
        <begin position="208"/>
        <end position="270"/>
    </location>
</feature>
<dbReference type="FunFam" id="3.30.465.10:FF:000010">
    <property type="entry name" value="DUF21 domain-containing protein"/>
    <property type="match status" value="1"/>
</dbReference>
<keyword evidence="3" id="KW-1003">Cell membrane</keyword>
<organism evidence="12">
    <name type="scientific">hydrothermal vent metagenome</name>
    <dbReference type="NCBI Taxonomy" id="652676"/>
    <lineage>
        <taxon>unclassified sequences</taxon>
        <taxon>metagenomes</taxon>
        <taxon>ecological metagenomes</taxon>
    </lineage>
</organism>
<evidence type="ECO:0000256" key="6">
    <source>
        <dbReference type="ARBA" id="ARBA00022989"/>
    </source>
</evidence>
<keyword evidence="7" id="KW-0129">CBS domain</keyword>
<dbReference type="InterPro" id="IPR016169">
    <property type="entry name" value="FAD-bd_PCMH_sub2"/>
</dbReference>
<dbReference type="Pfam" id="PF01595">
    <property type="entry name" value="CNNM"/>
    <property type="match status" value="1"/>
</dbReference>
<keyword evidence="5" id="KW-0677">Repeat</keyword>
<dbReference type="InterPro" id="IPR046342">
    <property type="entry name" value="CBS_dom_sf"/>
</dbReference>
<dbReference type="Pfam" id="PF00571">
    <property type="entry name" value="CBS"/>
    <property type="match status" value="2"/>
</dbReference>
<dbReference type="PROSITE" id="PS51371">
    <property type="entry name" value="CBS"/>
    <property type="match status" value="2"/>
</dbReference>
<evidence type="ECO:0000259" key="11">
    <source>
        <dbReference type="PROSITE" id="PS51846"/>
    </source>
</evidence>
<evidence type="ECO:0000256" key="2">
    <source>
        <dbReference type="ARBA" id="ARBA00006337"/>
    </source>
</evidence>
<dbReference type="SUPFAM" id="SSF56176">
    <property type="entry name" value="FAD-binding/transporter-associated domain-like"/>
    <property type="match status" value="1"/>
</dbReference>
<dbReference type="InterPro" id="IPR036318">
    <property type="entry name" value="FAD-bd_PCMH-like_sf"/>
</dbReference>
<keyword evidence="6 9" id="KW-1133">Transmembrane helix</keyword>
<feature type="transmembrane region" description="Helical" evidence="9">
    <location>
        <begin position="130"/>
        <end position="154"/>
    </location>
</feature>
<dbReference type="NCBIfam" id="NF008604">
    <property type="entry name" value="PRK11573.1"/>
    <property type="match status" value="1"/>
</dbReference>
<feature type="transmembrane region" description="Helical" evidence="9">
    <location>
        <begin position="62"/>
        <end position="86"/>
    </location>
</feature>
<comment type="similarity">
    <text evidence="2">Belongs to the UPF0053 family.</text>
</comment>
<feature type="transmembrane region" description="Helical" evidence="9">
    <location>
        <begin position="92"/>
        <end position="109"/>
    </location>
</feature>
<evidence type="ECO:0000256" key="7">
    <source>
        <dbReference type="ARBA" id="ARBA00023122"/>
    </source>
</evidence>
<dbReference type="PANTHER" id="PTHR22777:SF32">
    <property type="entry name" value="UPF0053 INNER MEMBRANE PROTEIN YFJD"/>
    <property type="match status" value="1"/>
</dbReference>
<evidence type="ECO:0000313" key="12">
    <source>
        <dbReference type="EMBL" id="VAW87697.1"/>
    </source>
</evidence>
<dbReference type="Gene3D" id="3.10.580.10">
    <property type="entry name" value="CBS-domain"/>
    <property type="match status" value="1"/>
</dbReference>
<reference evidence="12" key="1">
    <citation type="submission" date="2018-06" db="EMBL/GenBank/DDBJ databases">
        <authorList>
            <person name="Zhirakovskaya E."/>
        </authorList>
    </citation>
    <scope>NUCLEOTIDE SEQUENCE</scope>
</reference>
<dbReference type="EMBL" id="UOFO01000129">
    <property type="protein sequence ID" value="VAW87697.1"/>
    <property type="molecule type" value="Genomic_DNA"/>
</dbReference>
<dbReference type="Gene3D" id="3.30.465.10">
    <property type="match status" value="1"/>
</dbReference>
<dbReference type="FunFam" id="3.10.580.10:FF:000002">
    <property type="entry name" value="Magnesium/cobalt efflux protein CorC"/>
    <property type="match status" value="1"/>
</dbReference>
<comment type="subcellular location">
    <subcellularLocation>
        <location evidence="1">Cell membrane</location>
        <topology evidence="1">Multi-pass membrane protein</topology>
    </subcellularLocation>
</comment>
<dbReference type="CDD" id="cd04590">
    <property type="entry name" value="CBS_pair_CorC_HlyC_assoc"/>
    <property type="match status" value="1"/>
</dbReference>
<feature type="domain" description="CBS" evidence="10">
    <location>
        <begin position="274"/>
        <end position="332"/>
    </location>
</feature>
<feature type="domain" description="CNNM transmembrane" evidence="11">
    <location>
        <begin position="2"/>
        <end position="192"/>
    </location>
</feature>
<dbReference type="GO" id="GO:0050660">
    <property type="term" value="F:flavin adenine dinucleotide binding"/>
    <property type="evidence" value="ECO:0007669"/>
    <property type="project" value="InterPro"/>
</dbReference>
<proteinExistence type="inferred from homology"/>
<dbReference type="InterPro" id="IPR002550">
    <property type="entry name" value="CNNM"/>
</dbReference>
<dbReference type="InterPro" id="IPR000644">
    <property type="entry name" value="CBS_dom"/>
</dbReference>
<dbReference type="SUPFAM" id="SSF54631">
    <property type="entry name" value="CBS-domain pair"/>
    <property type="match status" value="1"/>
</dbReference>
<evidence type="ECO:0000256" key="9">
    <source>
        <dbReference type="SAM" id="Phobius"/>
    </source>
</evidence>
<dbReference type="PROSITE" id="PS51846">
    <property type="entry name" value="CNNM"/>
    <property type="match status" value="1"/>
</dbReference>
<accession>A0A3B0ZK70</accession>